<evidence type="ECO:0000313" key="13">
    <source>
        <dbReference type="EMBL" id="CAK8696878.1"/>
    </source>
</evidence>
<keyword evidence="7" id="KW-0653">Protein transport</keyword>
<dbReference type="Gene3D" id="1.20.80.60">
    <property type="match status" value="1"/>
</dbReference>
<dbReference type="Gene3D" id="3.30.1520.10">
    <property type="entry name" value="Phox-like domain"/>
    <property type="match status" value="1"/>
</dbReference>
<keyword evidence="5" id="KW-0963">Cytoplasm</keyword>
<dbReference type="Pfam" id="PF21271">
    <property type="entry name" value="SNX17-31_F2_FERM"/>
    <property type="match status" value="1"/>
</dbReference>
<dbReference type="Pfam" id="PF18116">
    <property type="entry name" value="SNX17_FERM_C"/>
    <property type="match status" value="1"/>
</dbReference>
<keyword evidence="14" id="KW-1185">Reference proteome</keyword>
<evidence type="ECO:0000313" key="14">
    <source>
        <dbReference type="Proteomes" id="UP001642483"/>
    </source>
</evidence>
<evidence type="ECO:0000256" key="8">
    <source>
        <dbReference type="ARBA" id="ARBA00023121"/>
    </source>
</evidence>
<dbReference type="InterPro" id="IPR001683">
    <property type="entry name" value="PX_dom"/>
</dbReference>
<name>A0ABP0GYP4_CLALP</name>
<dbReference type="Proteomes" id="UP001642483">
    <property type="component" value="Unassembled WGS sequence"/>
</dbReference>
<dbReference type="InterPro" id="IPR028666">
    <property type="entry name" value="SNX17_FERM_N"/>
</dbReference>
<dbReference type="InterPro" id="IPR011993">
    <property type="entry name" value="PH-like_dom_sf"/>
</dbReference>
<evidence type="ECO:0000256" key="7">
    <source>
        <dbReference type="ARBA" id="ARBA00022927"/>
    </source>
</evidence>
<protein>
    <recommendedName>
        <fullName evidence="12">PX domain-containing protein</fullName>
    </recommendedName>
</protein>
<feature type="region of interest" description="Disordered" evidence="11">
    <location>
        <begin position="398"/>
        <end position="424"/>
    </location>
</feature>
<evidence type="ECO:0000256" key="4">
    <source>
        <dbReference type="ARBA" id="ARBA00022448"/>
    </source>
</evidence>
<dbReference type="PANTHER" id="PTHR12431:SF14">
    <property type="entry name" value="LD15323P"/>
    <property type="match status" value="1"/>
</dbReference>
<dbReference type="InterPro" id="IPR048767">
    <property type="entry name" value="SNX17-31_FERM_F2"/>
</dbReference>
<dbReference type="CDD" id="cd16121">
    <property type="entry name" value="FERM_F1_SNX17"/>
    <property type="match status" value="1"/>
</dbReference>
<reference evidence="13 14" key="1">
    <citation type="submission" date="2024-02" db="EMBL/GenBank/DDBJ databases">
        <authorList>
            <person name="Daric V."/>
            <person name="Darras S."/>
        </authorList>
    </citation>
    <scope>NUCLEOTIDE SEQUENCE [LARGE SCALE GENOMIC DNA]</scope>
</reference>
<dbReference type="CDD" id="cd13337">
    <property type="entry name" value="FERM-like_C_SNX17"/>
    <property type="match status" value="1"/>
</dbReference>
<sequence length="442" mass="49978">MANIPPFPPKHFFSLKGIDLEDRKLKLEKYIQEVSQDSNLSSSESFVTFLCRAQQETQQEESIPVSFEVSLMNGSKLKVNINSTDKTDDVLENVMSVMGLSEELTYYFGLFLIKGDLDGNYSVVRKLQEFECPYISLKSLQDRRSYKVLVRKTYWDQSIDETVAKNHIGLNLLVVQAQSDVATGWTKCPDEAKQRLKRLYNKGSKLECLHLCQTLQNYGYLQFHPCLTDFPSQGSRAVISAGNYELKFRILSNNNETKEKAFLVTRIKCWKISSHINHGLKSSSEKSDNPLLQLSFEYLVSKGNLRWVSLLSDQAIVISMCIKSMVDELIRKRKGERIRKPADRDSTGVRPTYKPRDKTTEALFDATDVEIESTDISGIQKAKESVKKISEKLSSVSIMPKTSSSTEVQPPLNEISQDSTLATPVVSMTTGRSFEGIGDEDL</sequence>
<dbReference type="EMBL" id="CAWYQH010000163">
    <property type="protein sequence ID" value="CAK8696878.1"/>
    <property type="molecule type" value="Genomic_DNA"/>
</dbReference>
<feature type="domain" description="PX" evidence="12">
    <location>
        <begin position="1"/>
        <end position="57"/>
    </location>
</feature>
<proteinExistence type="inferred from homology"/>
<evidence type="ECO:0000256" key="5">
    <source>
        <dbReference type="ARBA" id="ARBA00022490"/>
    </source>
</evidence>
<keyword evidence="9" id="KW-0472">Membrane</keyword>
<dbReference type="SUPFAM" id="SSF64268">
    <property type="entry name" value="PX domain"/>
    <property type="match status" value="1"/>
</dbReference>
<comment type="similarity">
    <text evidence="3">Belongs to the sorting nexin family.</text>
</comment>
<keyword evidence="6" id="KW-0967">Endosome</keyword>
<dbReference type="InterPro" id="IPR037836">
    <property type="entry name" value="SNX17_FERM-like_dom"/>
</dbReference>
<comment type="caution">
    <text evidence="13">The sequence shown here is derived from an EMBL/GenBank/DDBJ whole genome shotgun (WGS) entry which is preliminary data.</text>
</comment>
<keyword evidence="8" id="KW-0446">Lipid-binding</keyword>
<dbReference type="Pfam" id="PF00787">
    <property type="entry name" value="PX"/>
    <property type="match status" value="1"/>
</dbReference>
<evidence type="ECO:0000256" key="1">
    <source>
        <dbReference type="ARBA" id="ARBA00004180"/>
    </source>
</evidence>
<dbReference type="InterPro" id="IPR048763">
    <property type="entry name" value="SNX17-31_FERM_F1"/>
</dbReference>
<keyword evidence="10" id="KW-0968">Cytoplasmic vesicle</keyword>
<dbReference type="PANTHER" id="PTHR12431">
    <property type="entry name" value="SORTING NEXIN 17 AND 27"/>
    <property type="match status" value="1"/>
</dbReference>
<dbReference type="Pfam" id="PF21273">
    <property type="entry name" value="SNX17-27-31_F1_FERM"/>
    <property type="match status" value="1"/>
</dbReference>
<dbReference type="PROSITE" id="PS50195">
    <property type="entry name" value="PX"/>
    <property type="match status" value="1"/>
</dbReference>
<evidence type="ECO:0000256" key="2">
    <source>
        <dbReference type="ARBA" id="ARBA00004412"/>
    </source>
</evidence>
<evidence type="ECO:0000259" key="12">
    <source>
        <dbReference type="PROSITE" id="PS50195"/>
    </source>
</evidence>
<dbReference type="InterPro" id="IPR040842">
    <property type="entry name" value="SNX17/31_FERM"/>
</dbReference>
<comment type="subcellular location">
    <subcellularLocation>
        <location evidence="1">Cytoplasmic vesicle membrane</location>
        <topology evidence="1">Peripheral membrane protein</topology>
        <orientation evidence="1">Cytoplasmic side</orientation>
    </subcellularLocation>
    <subcellularLocation>
        <location evidence="2">Early endosome</location>
    </subcellularLocation>
</comment>
<gene>
    <name evidence="13" type="ORF">CVLEPA_LOCUS30189</name>
</gene>
<evidence type="ECO:0000256" key="10">
    <source>
        <dbReference type="ARBA" id="ARBA00023329"/>
    </source>
</evidence>
<evidence type="ECO:0000256" key="3">
    <source>
        <dbReference type="ARBA" id="ARBA00010883"/>
    </source>
</evidence>
<organism evidence="13 14">
    <name type="scientific">Clavelina lepadiformis</name>
    <name type="common">Light-bulb sea squirt</name>
    <name type="synonym">Ascidia lepadiformis</name>
    <dbReference type="NCBI Taxonomy" id="159417"/>
    <lineage>
        <taxon>Eukaryota</taxon>
        <taxon>Metazoa</taxon>
        <taxon>Chordata</taxon>
        <taxon>Tunicata</taxon>
        <taxon>Ascidiacea</taxon>
        <taxon>Aplousobranchia</taxon>
        <taxon>Clavelinidae</taxon>
        <taxon>Clavelina</taxon>
    </lineage>
</organism>
<dbReference type="Gene3D" id="2.30.29.30">
    <property type="entry name" value="Pleckstrin-homology domain (PH domain)/Phosphotyrosine-binding domain (PTB)"/>
    <property type="match status" value="1"/>
</dbReference>
<evidence type="ECO:0000256" key="11">
    <source>
        <dbReference type="SAM" id="MobiDB-lite"/>
    </source>
</evidence>
<dbReference type="InterPro" id="IPR036871">
    <property type="entry name" value="PX_dom_sf"/>
</dbReference>
<dbReference type="Gene3D" id="3.10.20.90">
    <property type="entry name" value="Phosphatidylinositol 3-kinase Catalytic Subunit, Chain A, domain 1"/>
    <property type="match status" value="1"/>
</dbReference>
<accession>A0ABP0GYP4</accession>
<evidence type="ECO:0000256" key="6">
    <source>
        <dbReference type="ARBA" id="ARBA00022753"/>
    </source>
</evidence>
<keyword evidence="4" id="KW-0813">Transport</keyword>
<evidence type="ECO:0000256" key="9">
    <source>
        <dbReference type="ARBA" id="ARBA00023136"/>
    </source>
</evidence>